<protein>
    <submittedName>
        <fullName evidence="1">Uncharacterized protein</fullName>
    </submittedName>
</protein>
<accession>A0A4R3Y7S6</accession>
<name>A0A4R3Y7S6_9PROT</name>
<keyword evidence="2" id="KW-1185">Reference proteome</keyword>
<evidence type="ECO:0000313" key="1">
    <source>
        <dbReference type="EMBL" id="TCV86323.1"/>
    </source>
</evidence>
<proteinExistence type="predicted"/>
<dbReference type="EMBL" id="SMCO01000007">
    <property type="protein sequence ID" value="TCV86323.1"/>
    <property type="molecule type" value="Genomic_DNA"/>
</dbReference>
<dbReference type="RefSeq" id="WP_124945158.1">
    <property type="nucleotide sequence ID" value="NZ_BHVT01000009.1"/>
</dbReference>
<gene>
    <name evidence="1" type="ORF">EDC63_10710</name>
</gene>
<dbReference type="Proteomes" id="UP000295367">
    <property type="component" value="Unassembled WGS sequence"/>
</dbReference>
<evidence type="ECO:0000313" key="2">
    <source>
        <dbReference type="Proteomes" id="UP000295367"/>
    </source>
</evidence>
<dbReference type="AlphaFoldDB" id="A0A4R3Y7S6"/>
<organism evidence="1 2">
    <name type="scientific">Sulfurirhabdus autotrophica</name>
    <dbReference type="NCBI Taxonomy" id="1706046"/>
    <lineage>
        <taxon>Bacteria</taxon>
        <taxon>Pseudomonadati</taxon>
        <taxon>Pseudomonadota</taxon>
        <taxon>Betaproteobacteria</taxon>
        <taxon>Nitrosomonadales</taxon>
        <taxon>Sulfuricellaceae</taxon>
        <taxon>Sulfurirhabdus</taxon>
    </lineage>
</organism>
<comment type="caution">
    <text evidence="1">The sequence shown here is derived from an EMBL/GenBank/DDBJ whole genome shotgun (WGS) entry which is preliminary data.</text>
</comment>
<reference evidence="1 2" key="1">
    <citation type="submission" date="2019-03" db="EMBL/GenBank/DDBJ databases">
        <title>Genomic Encyclopedia of Type Strains, Phase IV (KMG-IV): sequencing the most valuable type-strain genomes for metagenomic binning, comparative biology and taxonomic classification.</title>
        <authorList>
            <person name="Goeker M."/>
        </authorList>
    </citation>
    <scope>NUCLEOTIDE SEQUENCE [LARGE SCALE GENOMIC DNA]</scope>
    <source>
        <strain evidence="1 2">DSM 100309</strain>
    </source>
</reference>
<sequence length="127" mass="14039">MNTKDTKVTTGRRALEIPEKTITGNTEELLPSTRKEAWLIGSKYYYTGKLCKHEHSSKRIAASGACYKCQLQAGRIQSKRRHQHYKMAMKALESIGAALTSIDASSNLAATLAMALAKTPRNLNITK</sequence>